<gene>
    <name evidence="3" type="ORF">TWF730_002072</name>
</gene>
<feature type="region of interest" description="Disordered" evidence="1">
    <location>
        <begin position="32"/>
        <end position="55"/>
    </location>
</feature>
<evidence type="ECO:0000256" key="1">
    <source>
        <dbReference type="SAM" id="MobiDB-lite"/>
    </source>
</evidence>
<organism evidence="3 4">
    <name type="scientific">Orbilia blumenaviensis</name>
    <dbReference type="NCBI Taxonomy" id="1796055"/>
    <lineage>
        <taxon>Eukaryota</taxon>
        <taxon>Fungi</taxon>
        <taxon>Dikarya</taxon>
        <taxon>Ascomycota</taxon>
        <taxon>Pezizomycotina</taxon>
        <taxon>Orbiliomycetes</taxon>
        <taxon>Orbiliales</taxon>
        <taxon>Orbiliaceae</taxon>
        <taxon>Orbilia</taxon>
    </lineage>
</organism>
<dbReference type="EMBL" id="JAVHNS010000011">
    <property type="protein sequence ID" value="KAK6340309.1"/>
    <property type="molecule type" value="Genomic_DNA"/>
</dbReference>
<evidence type="ECO:0000256" key="2">
    <source>
        <dbReference type="SAM" id="SignalP"/>
    </source>
</evidence>
<feature type="chain" id="PRO_5043339734" evidence="2">
    <location>
        <begin position="21"/>
        <end position="118"/>
    </location>
</feature>
<evidence type="ECO:0000313" key="4">
    <source>
        <dbReference type="Proteomes" id="UP001373714"/>
    </source>
</evidence>
<comment type="caution">
    <text evidence="3">The sequence shown here is derived from an EMBL/GenBank/DDBJ whole genome shotgun (WGS) entry which is preliminary data.</text>
</comment>
<dbReference type="Proteomes" id="UP001373714">
    <property type="component" value="Unassembled WGS sequence"/>
</dbReference>
<keyword evidence="4" id="KW-1185">Reference proteome</keyword>
<feature type="signal peptide" evidence="2">
    <location>
        <begin position="1"/>
        <end position="20"/>
    </location>
</feature>
<keyword evidence="2" id="KW-0732">Signal</keyword>
<proteinExistence type="predicted"/>
<accession>A0AAV9UG17</accession>
<name>A0AAV9UG17_9PEZI</name>
<protein>
    <submittedName>
        <fullName evidence="3">Uncharacterized protein</fullName>
    </submittedName>
</protein>
<evidence type="ECO:0000313" key="3">
    <source>
        <dbReference type="EMBL" id="KAK6340309.1"/>
    </source>
</evidence>
<sequence>MRIPARTLVLVPFLISTVSSLSHLHLSRDVHMDPGLREPSPRSADRTPIIQRDLPPKGQEQGAFKKLFLETPVIERLDVKIREALEAMPDAVFEKIATLTGDMFYAYLDALLAGKVLE</sequence>
<feature type="compositionally biased region" description="Basic and acidic residues" evidence="1">
    <location>
        <begin position="32"/>
        <end position="45"/>
    </location>
</feature>
<dbReference type="AlphaFoldDB" id="A0AAV9UG17"/>
<reference evidence="3 4" key="1">
    <citation type="submission" date="2019-10" db="EMBL/GenBank/DDBJ databases">
        <authorList>
            <person name="Palmer J.M."/>
        </authorList>
    </citation>
    <scope>NUCLEOTIDE SEQUENCE [LARGE SCALE GENOMIC DNA]</scope>
    <source>
        <strain evidence="3 4">TWF730</strain>
    </source>
</reference>